<feature type="compositionally biased region" description="Pro residues" evidence="1">
    <location>
        <begin position="348"/>
        <end position="361"/>
    </location>
</feature>
<reference evidence="2" key="1">
    <citation type="journal article" date="2020" name="bioRxiv">
        <title>Whole genome comparisons of ergot fungi reveals the divergence and evolution of species within the genus Claviceps are the result of varying mechanisms driving genome evolution and host range expansion.</title>
        <authorList>
            <person name="Wyka S.A."/>
            <person name="Mondo S.J."/>
            <person name="Liu M."/>
            <person name="Dettman J."/>
            <person name="Nalam V."/>
            <person name="Broders K.D."/>
        </authorList>
    </citation>
    <scope>NUCLEOTIDE SEQUENCE</scope>
    <source>
        <strain evidence="2">CCC 489</strain>
    </source>
</reference>
<name>A0A8K0JB26_9HYPO</name>
<dbReference type="PANTHER" id="PTHR39609:SF1">
    <property type="entry name" value="RFEG"/>
    <property type="match status" value="1"/>
</dbReference>
<feature type="region of interest" description="Disordered" evidence="1">
    <location>
        <begin position="117"/>
        <end position="383"/>
    </location>
</feature>
<proteinExistence type="predicted"/>
<feature type="compositionally biased region" description="Polar residues" evidence="1">
    <location>
        <begin position="239"/>
        <end position="251"/>
    </location>
</feature>
<feature type="compositionally biased region" description="Basic and acidic residues" evidence="1">
    <location>
        <begin position="367"/>
        <end position="377"/>
    </location>
</feature>
<dbReference type="Proteomes" id="UP000811619">
    <property type="component" value="Unassembled WGS sequence"/>
</dbReference>
<organism evidence="2 3">
    <name type="scientific">Claviceps africana</name>
    <dbReference type="NCBI Taxonomy" id="83212"/>
    <lineage>
        <taxon>Eukaryota</taxon>
        <taxon>Fungi</taxon>
        <taxon>Dikarya</taxon>
        <taxon>Ascomycota</taxon>
        <taxon>Pezizomycotina</taxon>
        <taxon>Sordariomycetes</taxon>
        <taxon>Hypocreomycetidae</taxon>
        <taxon>Hypocreales</taxon>
        <taxon>Clavicipitaceae</taxon>
        <taxon>Claviceps</taxon>
    </lineage>
</organism>
<evidence type="ECO:0000256" key="1">
    <source>
        <dbReference type="SAM" id="MobiDB-lite"/>
    </source>
</evidence>
<feature type="compositionally biased region" description="Low complexity" evidence="1">
    <location>
        <begin position="327"/>
        <end position="337"/>
    </location>
</feature>
<dbReference type="AlphaFoldDB" id="A0A8K0JB26"/>
<feature type="region of interest" description="Disordered" evidence="1">
    <location>
        <begin position="1"/>
        <end position="21"/>
    </location>
</feature>
<evidence type="ECO:0000313" key="2">
    <source>
        <dbReference type="EMBL" id="KAG5929042.1"/>
    </source>
</evidence>
<evidence type="ECO:0008006" key="4">
    <source>
        <dbReference type="Google" id="ProtNLM"/>
    </source>
</evidence>
<keyword evidence="3" id="KW-1185">Reference proteome</keyword>
<gene>
    <name evidence="2" type="ORF">E4U42_007353</name>
</gene>
<protein>
    <recommendedName>
        <fullName evidence="4">Transcription factor RfeG</fullName>
    </recommendedName>
</protein>
<feature type="compositionally biased region" description="Low complexity" evidence="1">
    <location>
        <begin position="172"/>
        <end position="193"/>
    </location>
</feature>
<comment type="caution">
    <text evidence="2">The sequence shown here is derived from an EMBL/GenBank/DDBJ whole genome shotgun (WGS) entry which is preliminary data.</text>
</comment>
<dbReference type="PANTHER" id="PTHR39609">
    <property type="entry name" value="RFEG-RELATED"/>
    <property type="match status" value="1"/>
</dbReference>
<sequence>MSRQPPRNQGAPAQATTTRQNEYFVPRDGIDREVISADICRYLGNDALVRPGHYENPQTGQVVQGYYITAYRNLTTAMIEDLKADSARWDSERRAQTSRNAPGGIQASRDATGVLARLSSSNSPAVQYRYSETHQSRQHHGPTEPPYQPDSYPRDSFDGPRYPGTGAPGYTGASSNYQQPQQQQSYGSSNGGAFNPGSYQQTQQTPTPDPRYASNQGGSMMRPGYQTNQDPPYIGTGANLPQSGYGTSNDPYASRMGTSAAVPPQPIYSTAPPPQPGYSATAPQYPFQGQASPPATAGGHSYSSMQQPHDPFYGRASPAGPAPPQQQPLQQSMFAAQGQQHYEEPRTVRPPVPAVRNPTPPSGATIRRSDRESERPQLRTTRR</sequence>
<dbReference type="OrthoDB" id="4146887at2759"/>
<dbReference type="EMBL" id="SRPY01000083">
    <property type="protein sequence ID" value="KAG5929042.1"/>
    <property type="molecule type" value="Genomic_DNA"/>
</dbReference>
<evidence type="ECO:0000313" key="3">
    <source>
        <dbReference type="Proteomes" id="UP000811619"/>
    </source>
</evidence>
<accession>A0A8K0JB26</accession>
<feature type="compositionally biased region" description="Pro residues" evidence="1">
    <location>
        <begin position="263"/>
        <end position="276"/>
    </location>
</feature>